<dbReference type="SUPFAM" id="SSF54637">
    <property type="entry name" value="Thioesterase/thiol ester dehydrase-isomerase"/>
    <property type="match status" value="1"/>
</dbReference>
<dbReference type="Proteomes" id="UP001231924">
    <property type="component" value="Unassembled WGS sequence"/>
</dbReference>
<dbReference type="InterPro" id="IPR029069">
    <property type="entry name" value="HotDog_dom_sf"/>
</dbReference>
<dbReference type="EMBL" id="JASVWF010000007">
    <property type="protein sequence ID" value="MDL5159490.1"/>
    <property type="molecule type" value="Genomic_DNA"/>
</dbReference>
<proteinExistence type="inferred from homology"/>
<comment type="similarity">
    <text evidence="1">Belongs to the enoyl-CoA hydratase/isomerase family.</text>
</comment>
<feature type="domain" description="MaoC-like" evidence="2">
    <location>
        <begin position="28"/>
        <end position="133"/>
    </location>
</feature>
<organism evidence="3 4">
    <name type="scientific">Actinomycetospora termitidis</name>
    <dbReference type="NCBI Taxonomy" id="3053470"/>
    <lineage>
        <taxon>Bacteria</taxon>
        <taxon>Bacillati</taxon>
        <taxon>Actinomycetota</taxon>
        <taxon>Actinomycetes</taxon>
        <taxon>Pseudonocardiales</taxon>
        <taxon>Pseudonocardiaceae</taxon>
        <taxon>Actinomycetospora</taxon>
    </lineage>
</organism>
<keyword evidence="4" id="KW-1185">Reference proteome</keyword>
<dbReference type="InterPro" id="IPR002539">
    <property type="entry name" value="MaoC-like_dom"/>
</dbReference>
<reference evidence="3 4" key="1">
    <citation type="submission" date="2023-06" db="EMBL/GenBank/DDBJ databases">
        <title>Actinomycetospora Odt1-22.</title>
        <authorList>
            <person name="Supong K."/>
        </authorList>
    </citation>
    <scope>NUCLEOTIDE SEQUENCE [LARGE SCALE GENOMIC DNA]</scope>
    <source>
        <strain evidence="3 4">Odt1-22</strain>
    </source>
</reference>
<gene>
    <name evidence="3" type="ORF">QRT03_26215</name>
</gene>
<protein>
    <submittedName>
        <fullName evidence="3">MaoC family dehydratase</fullName>
    </submittedName>
</protein>
<comment type="caution">
    <text evidence="3">The sequence shown here is derived from an EMBL/GenBank/DDBJ whole genome shotgun (WGS) entry which is preliminary data.</text>
</comment>
<evidence type="ECO:0000259" key="2">
    <source>
        <dbReference type="Pfam" id="PF01575"/>
    </source>
</evidence>
<sequence length="168" mass="18467">MIVGVTQVLSPSDFAAPIDDRWFADYVVGETYEYGTLSVTADEIVAFGRQYDPQRLHTDPEWAATGPFGGLIASGWQTAGLMMRMYCEHYISAVASLASPGVDELRWPAPLRPGEPVRLRVTVAESRVSRSKPDRGIVRTRIELLTDDDRAVLTGLAMNMVAVRPGRA</sequence>
<accession>A0ABT7MFP0</accession>
<dbReference type="PANTHER" id="PTHR43664">
    <property type="entry name" value="MONOAMINE OXIDASE-RELATED"/>
    <property type="match status" value="1"/>
</dbReference>
<dbReference type="Pfam" id="PF01575">
    <property type="entry name" value="MaoC_dehydratas"/>
    <property type="match status" value="1"/>
</dbReference>
<dbReference type="CDD" id="cd03454">
    <property type="entry name" value="YdeM"/>
    <property type="match status" value="1"/>
</dbReference>
<evidence type="ECO:0000313" key="4">
    <source>
        <dbReference type="Proteomes" id="UP001231924"/>
    </source>
</evidence>
<dbReference type="Gene3D" id="3.10.129.10">
    <property type="entry name" value="Hotdog Thioesterase"/>
    <property type="match status" value="1"/>
</dbReference>
<evidence type="ECO:0000313" key="3">
    <source>
        <dbReference type="EMBL" id="MDL5159490.1"/>
    </source>
</evidence>
<dbReference type="InterPro" id="IPR052342">
    <property type="entry name" value="MCH/BMMD"/>
</dbReference>
<evidence type="ECO:0000256" key="1">
    <source>
        <dbReference type="ARBA" id="ARBA00005254"/>
    </source>
</evidence>
<dbReference type="PANTHER" id="PTHR43664:SF1">
    <property type="entry name" value="BETA-METHYLMALYL-COA DEHYDRATASE"/>
    <property type="match status" value="1"/>
</dbReference>
<name>A0ABT7MFP0_9PSEU</name>